<dbReference type="EMBL" id="BSYR01000001">
    <property type="protein sequence ID" value="GMI63467.1"/>
    <property type="molecule type" value="Genomic_DNA"/>
</dbReference>
<organism evidence="2 3">
    <name type="scientific">Hibiscus trionum</name>
    <name type="common">Flower of an hour</name>
    <dbReference type="NCBI Taxonomy" id="183268"/>
    <lineage>
        <taxon>Eukaryota</taxon>
        <taxon>Viridiplantae</taxon>
        <taxon>Streptophyta</taxon>
        <taxon>Embryophyta</taxon>
        <taxon>Tracheophyta</taxon>
        <taxon>Spermatophyta</taxon>
        <taxon>Magnoliopsida</taxon>
        <taxon>eudicotyledons</taxon>
        <taxon>Gunneridae</taxon>
        <taxon>Pentapetalae</taxon>
        <taxon>rosids</taxon>
        <taxon>malvids</taxon>
        <taxon>Malvales</taxon>
        <taxon>Malvaceae</taxon>
        <taxon>Malvoideae</taxon>
        <taxon>Hibiscus</taxon>
    </lineage>
</organism>
<evidence type="ECO:0000313" key="3">
    <source>
        <dbReference type="Proteomes" id="UP001165190"/>
    </source>
</evidence>
<proteinExistence type="predicted"/>
<dbReference type="Gene3D" id="3.30.420.10">
    <property type="entry name" value="Ribonuclease H-like superfamily/Ribonuclease H"/>
    <property type="match status" value="1"/>
</dbReference>
<dbReference type="InterPro" id="IPR012337">
    <property type="entry name" value="RNaseH-like_sf"/>
</dbReference>
<dbReference type="Proteomes" id="UP001165190">
    <property type="component" value="Unassembled WGS sequence"/>
</dbReference>
<name>A0A9W7LGF2_HIBTR</name>
<dbReference type="PANTHER" id="PTHR48475">
    <property type="entry name" value="RIBONUCLEASE H"/>
    <property type="match status" value="1"/>
</dbReference>
<evidence type="ECO:0000313" key="2">
    <source>
        <dbReference type="EMBL" id="GMI63467.1"/>
    </source>
</evidence>
<dbReference type="Pfam" id="PF13456">
    <property type="entry name" value="RVT_3"/>
    <property type="match status" value="1"/>
</dbReference>
<comment type="caution">
    <text evidence="2">The sequence shown here is derived from an EMBL/GenBank/DDBJ whole genome shotgun (WGS) entry which is preliminary data.</text>
</comment>
<sequence length="113" mass="12725">MVPTDENTYPEGITKHPTHPTLEEQWALFVDGSYSKDSAGTGILLIHPLGNEWQYSLSFEFCAPNNVVKYEALIVVLELALKLGVQKMILYTDSPLVSKQVLQKYEVKDLTLL</sequence>
<dbReference type="SUPFAM" id="SSF53098">
    <property type="entry name" value="Ribonuclease H-like"/>
    <property type="match status" value="1"/>
</dbReference>
<feature type="domain" description="RNase H type-1" evidence="1">
    <location>
        <begin position="22"/>
        <end position="113"/>
    </location>
</feature>
<dbReference type="InterPro" id="IPR036397">
    <property type="entry name" value="RNaseH_sf"/>
</dbReference>
<accession>A0A9W7LGF2</accession>
<reference evidence="2" key="1">
    <citation type="submission" date="2023-05" db="EMBL/GenBank/DDBJ databases">
        <title>Genome and transcriptome analyses reveal genes involved in the formation of fine ridges on petal epidermal cells in Hibiscus trionum.</title>
        <authorList>
            <person name="Koshimizu S."/>
            <person name="Masuda S."/>
            <person name="Ishii T."/>
            <person name="Shirasu K."/>
            <person name="Hoshino A."/>
            <person name="Arita M."/>
        </authorList>
    </citation>
    <scope>NUCLEOTIDE SEQUENCE</scope>
    <source>
        <strain evidence="2">Hamamatsu line</strain>
    </source>
</reference>
<dbReference type="InterPro" id="IPR002156">
    <property type="entry name" value="RNaseH_domain"/>
</dbReference>
<dbReference type="GO" id="GO:0004523">
    <property type="term" value="F:RNA-DNA hybrid ribonuclease activity"/>
    <property type="evidence" value="ECO:0007669"/>
    <property type="project" value="InterPro"/>
</dbReference>
<protein>
    <recommendedName>
        <fullName evidence="1">RNase H type-1 domain-containing protein</fullName>
    </recommendedName>
</protein>
<dbReference type="PROSITE" id="PS50879">
    <property type="entry name" value="RNASE_H_1"/>
    <property type="match status" value="1"/>
</dbReference>
<keyword evidence="3" id="KW-1185">Reference proteome</keyword>
<dbReference type="GO" id="GO:0003676">
    <property type="term" value="F:nucleic acid binding"/>
    <property type="evidence" value="ECO:0007669"/>
    <property type="project" value="InterPro"/>
</dbReference>
<dbReference type="AlphaFoldDB" id="A0A9W7LGF2"/>
<dbReference type="PANTHER" id="PTHR48475:SF1">
    <property type="entry name" value="RNASE H TYPE-1 DOMAIN-CONTAINING PROTEIN"/>
    <property type="match status" value="1"/>
</dbReference>
<dbReference type="OrthoDB" id="1740909at2759"/>
<gene>
    <name evidence="2" type="ORF">HRI_000016000</name>
</gene>
<evidence type="ECO:0000259" key="1">
    <source>
        <dbReference type="PROSITE" id="PS50879"/>
    </source>
</evidence>